<keyword evidence="2" id="KW-0732">Signal</keyword>
<dbReference type="RefSeq" id="WP_079347200.1">
    <property type="nucleotide sequence ID" value="NZ_MVAB01000001.1"/>
</dbReference>
<reference evidence="3 4" key="1">
    <citation type="submission" date="2017-02" db="EMBL/GenBank/DDBJ databases">
        <title>Vagococcus cremeus sp. nov., isolated from the small intestine of a marten, Martes flavigula.</title>
        <authorList>
            <person name="Tak E.J."/>
            <person name="Bae J.-W."/>
        </authorList>
    </citation>
    <scope>NUCLEOTIDE SEQUENCE [LARGE SCALE GENOMIC DNA]</scope>
    <source>
        <strain evidence="3 4">D7T301</strain>
    </source>
</reference>
<feature type="compositionally biased region" description="Gly residues" evidence="1">
    <location>
        <begin position="603"/>
        <end position="618"/>
    </location>
</feature>
<dbReference type="AlphaFoldDB" id="A0A1V4DI44"/>
<dbReference type="InterPro" id="IPR025584">
    <property type="entry name" value="Cthe_2159"/>
</dbReference>
<feature type="region of interest" description="Disordered" evidence="1">
    <location>
        <begin position="599"/>
        <end position="618"/>
    </location>
</feature>
<evidence type="ECO:0000256" key="2">
    <source>
        <dbReference type="SAM" id="SignalP"/>
    </source>
</evidence>
<keyword evidence="4" id="KW-1185">Reference proteome</keyword>
<protein>
    <recommendedName>
        <fullName evidence="5">Dockerin type 1</fullName>
    </recommendedName>
</protein>
<dbReference type="PROSITE" id="PS51257">
    <property type="entry name" value="PROKAR_LIPOPROTEIN"/>
    <property type="match status" value="1"/>
</dbReference>
<feature type="region of interest" description="Disordered" evidence="1">
    <location>
        <begin position="26"/>
        <end position="49"/>
    </location>
</feature>
<comment type="caution">
    <text evidence="3">The sequence shown here is derived from an EMBL/GenBank/DDBJ whole genome shotgun (WGS) entry which is preliminary data.</text>
</comment>
<feature type="region of interest" description="Disordered" evidence="1">
    <location>
        <begin position="393"/>
        <end position="430"/>
    </location>
</feature>
<dbReference type="EMBL" id="MVAB01000001">
    <property type="protein sequence ID" value="OPF88139.1"/>
    <property type="molecule type" value="Genomic_DNA"/>
</dbReference>
<sequence>MKKSFLFILLLSPSFLLTACQSNTTSSSTKVSTTQTSTVSSSSSESSTDLLGKYSDTDLNADYDESSATTISLADSVTIKGEGATADGQTVTITKGGTYIINGELTDGQLIVNTDKTEKVQLVLNNASIHHEDGPAILVEQADKTVITLAEGSKNNVTDGDNYTLENNETEPDATIFSKDDLTLNGKGSLEVEANYNNGIRSKDDLTFVSGNYTVKAKNNALKGKDSVSIKDGIYNLTTSEGDGIQANNSTEEDKGFVTIDGGDFTINSGRDGIQAETALSIQQATFNIKTSDEYNTQQFDTNESYKGLKAKSVTLLSGTYTLNTLDDAIHSNDTLTIKGGDYKIDTGDDAIHADNTLTINDGNITINHSYEGIESSVIKLNGGTINVTASDDGINAGGSSEDDGTGQFGADSFGQGGNPPGQADDSKSLEITGGSITIDASGDGLDSNGSITMSGGDVVVYGPTTGGNSALDYDGTFNLTGGTLVATGTSDMAMNVSDDSSQASVGIYFNSSQSADTLYSLTNSDGTPVVTFKSKKEFQHVVISSPDLKNDGTYSLLSGSSTSEDSSSGLYASGTKINGEKISPITFDGSNILNIDQDGNAVQGGMGMGGGSPGGPR</sequence>
<feature type="compositionally biased region" description="Low complexity" evidence="1">
    <location>
        <begin position="26"/>
        <end position="48"/>
    </location>
</feature>
<feature type="chain" id="PRO_5039704849" description="Dockerin type 1" evidence="2">
    <location>
        <begin position="20"/>
        <end position="618"/>
    </location>
</feature>
<dbReference type="Pfam" id="PF14262">
    <property type="entry name" value="Cthe_2159"/>
    <property type="match status" value="1"/>
</dbReference>
<evidence type="ECO:0000313" key="4">
    <source>
        <dbReference type="Proteomes" id="UP000189970"/>
    </source>
</evidence>
<organism evidence="3 4">
    <name type="scientific">Vagococcus martis</name>
    <dbReference type="NCBI Taxonomy" id="1768210"/>
    <lineage>
        <taxon>Bacteria</taxon>
        <taxon>Bacillati</taxon>
        <taxon>Bacillota</taxon>
        <taxon>Bacilli</taxon>
        <taxon>Lactobacillales</taxon>
        <taxon>Enterococcaceae</taxon>
        <taxon>Vagococcus</taxon>
    </lineage>
</organism>
<evidence type="ECO:0000256" key="1">
    <source>
        <dbReference type="SAM" id="MobiDB-lite"/>
    </source>
</evidence>
<accession>A0A1V4DI44</accession>
<dbReference type="Proteomes" id="UP000189970">
    <property type="component" value="Unassembled WGS sequence"/>
</dbReference>
<feature type="signal peptide" evidence="2">
    <location>
        <begin position="1"/>
        <end position="19"/>
    </location>
</feature>
<evidence type="ECO:0000313" key="3">
    <source>
        <dbReference type="EMBL" id="OPF88139.1"/>
    </source>
</evidence>
<name>A0A1V4DI44_9ENTE</name>
<evidence type="ECO:0008006" key="5">
    <source>
        <dbReference type="Google" id="ProtNLM"/>
    </source>
</evidence>
<proteinExistence type="predicted"/>
<gene>
    <name evidence="3" type="ORF">BW731_08140</name>
</gene>